<dbReference type="InterPro" id="IPR002180">
    <property type="entry name" value="LS/RS"/>
</dbReference>
<evidence type="ECO:0000256" key="1">
    <source>
        <dbReference type="ARBA" id="ARBA00004917"/>
    </source>
</evidence>
<evidence type="ECO:0000256" key="3">
    <source>
        <dbReference type="ARBA" id="ARBA00012664"/>
    </source>
</evidence>
<keyword evidence="8" id="KW-0436">Ligase</keyword>
<dbReference type="PATRIC" id="fig|1193729.4.peg.468"/>
<dbReference type="GO" id="GO:0000906">
    <property type="term" value="F:6,7-dimethyl-8-ribityllumazine synthase activity"/>
    <property type="evidence" value="ECO:0007669"/>
    <property type="project" value="UniProtKB-UniRule"/>
</dbReference>
<dbReference type="GO" id="GO:0005829">
    <property type="term" value="C:cytosol"/>
    <property type="evidence" value="ECO:0007669"/>
    <property type="project" value="TreeGrafter"/>
</dbReference>
<comment type="similarity">
    <text evidence="2 7">Belongs to the DMRL synthase family.</text>
</comment>
<dbReference type="AlphaFoldDB" id="K7YHI9"/>
<evidence type="ECO:0000256" key="7">
    <source>
        <dbReference type="HAMAP-Rule" id="MF_00178"/>
    </source>
</evidence>
<dbReference type="OrthoDB" id="9809709at2"/>
<feature type="binding site" evidence="7">
    <location>
        <position position="118"/>
    </location>
    <ligand>
        <name>(2S)-2-hydroxy-3-oxobutyl phosphate</name>
        <dbReference type="ChEBI" id="CHEBI:58830"/>
    </ligand>
</feature>
<feature type="binding site" evidence="7">
    <location>
        <position position="104"/>
    </location>
    <ligand>
        <name>5-amino-6-(D-ribitylamino)uracil</name>
        <dbReference type="ChEBI" id="CHEBI:15934"/>
    </ligand>
</feature>
<organism evidence="8 9">
    <name type="scientific">Candidatus Endolissoclinum faulkneri L2</name>
    <dbReference type="NCBI Taxonomy" id="1193729"/>
    <lineage>
        <taxon>Bacteria</taxon>
        <taxon>Pseudomonadati</taxon>
        <taxon>Pseudomonadota</taxon>
        <taxon>Alphaproteobacteria</taxon>
        <taxon>Rhodospirillales</taxon>
        <taxon>Rhodospirillaceae</taxon>
        <taxon>Candidatus Endolissoclinum</taxon>
    </lineage>
</organism>
<dbReference type="EMBL" id="CP003539">
    <property type="protein sequence ID" value="AFX99030.1"/>
    <property type="molecule type" value="Genomic_DNA"/>
</dbReference>
<comment type="function">
    <text evidence="7">Catalyzes the formation of 6,7-dimethyl-8-ribityllumazine by condensation of 5-amino-6-(D-ribitylamino)uracil with 3,4-dihydroxy-2-butanone 4-phosphate. This is the penultimate step in the biosynthesis of riboflavin.</text>
</comment>
<dbReference type="CDD" id="cd09209">
    <property type="entry name" value="Lumazine_synthase-I"/>
    <property type="match status" value="1"/>
</dbReference>
<comment type="pathway">
    <text evidence="1 7">Cofactor biosynthesis; riboflavin biosynthesis; riboflavin from 2-hydroxy-3-oxobutyl phosphate and 5-amino-6-(D-ribitylamino)uracil: step 1/2.</text>
</comment>
<proteinExistence type="inferred from homology"/>
<dbReference type="GO" id="GO:0009231">
    <property type="term" value="P:riboflavin biosynthetic process"/>
    <property type="evidence" value="ECO:0007669"/>
    <property type="project" value="UniProtKB-UniRule"/>
</dbReference>
<evidence type="ECO:0000256" key="5">
    <source>
        <dbReference type="ARBA" id="ARBA00022679"/>
    </source>
</evidence>
<dbReference type="EC" id="2.5.1.78" evidence="3 7"/>
<feature type="active site" description="Proton donor" evidence="7">
    <location>
        <position position="79"/>
    </location>
</feature>
<dbReference type="NCBIfam" id="TIGR00114">
    <property type="entry name" value="lumazine-synth"/>
    <property type="match status" value="1"/>
</dbReference>
<sequence length="148" mass="16648">MYKILIVKAKFYEEIVDELLRGAVQHLQMVSVKYNQITVPGAFEIPGAISMAFQSSLKGGISYDGYLALGCVIRGETNHYDYVCKESARGIMHLSLRNNLAITYGILTVENIQQAWERAKIENGKNKGKEFAEACITMISLRYQFSLT</sequence>
<dbReference type="KEGG" id="thal:A1OE_845"/>
<dbReference type="HAMAP" id="MF_00178">
    <property type="entry name" value="Lumazine_synth"/>
    <property type="match status" value="1"/>
</dbReference>
<feature type="binding site" evidence="7">
    <location>
        <begin position="76"/>
        <end position="77"/>
    </location>
    <ligand>
        <name>(2S)-2-hydroxy-3-oxobutyl phosphate</name>
        <dbReference type="ChEBI" id="CHEBI:58830"/>
    </ligand>
</feature>
<dbReference type="Pfam" id="PF00885">
    <property type="entry name" value="DMRL_synthase"/>
    <property type="match status" value="1"/>
</dbReference>
<evidence type="ECO:0000256" key="2">
    <source>
        <dbReference type="ARBA" id="ARBA00007424"/>
    </source>
</evidence>
<dbReference type="Proteomes" id="UP000010077">
    <property type="component" value="Chromosome"/>
</dbReference>
<dbReference type="Gene3D" id="3.40.50.960">
    <property type="entry name" value="Lumazine/riboflavin synthase"/>
    <property type="match status" value="1"/>
</dbReference>
<feature type="binding site" evidence="7">
    <location>
        <begin position="42"/>
        <end position="44"/>
    </location>
    <ligand>
        <name>5-amino-6-(D-ribitylamino)uracil</name>
        <dbReference type="ChEBI" id="CHEBI:15934"/>
    </ligand>
</feature>
<reference evidence="8 9" key="1">
    <citation type="journal article" date="2012" name="Proc. Natl. Acad. Sci. U.S.A.">
        <title>Genome streamlining and chemical defense in a coral reef symbiosis.</title>
        <authorList>
            <person name="Kwan J.C."/>
            <person name="Donia M.S."/>
            <person name="Han A.W."/>
            <person name="Hirose E."/>
            <person name="Haygood M.G."/>
            <person name="Schmidt E.W."/>
        </authorList>
    </citation>
    <scope>NUCLEOTIDE SEQUENCE [LARGE SCALE GENOMIC DNA]</scope>
    <source>
        <strain evidence="8 9">L2</strain>
    </source>
</reference>
<dbReference type="SUPFAM" id="SSF52121">
    <property type="entry name" value="Lumazine synthase"/>
    <property type="match status" value="1"/>
</dbReference>
<keyword evidence="5 7" id="KW-0808">Transferase</keyword>
<feature type="binding site" evidence="7">
    <location>
        <begin position="71"/>
        <end position="73"/>
    </location>
    <ligand>
        <name>5-amino-6-(D-ribitylamino)uracil</name>
        <dbReference type="ChEBI" id="CHEBI:15934"/>
    </ligand>
</feature>
<name>K7YHI9_9PROT</name>
<evidence type="ECO:0000256" key="4">
    <source>
        <dbReference type="ARBA" id="ARBA00022619"/>
    </source>
</evidence>
<keyword evidence="4 7" id="KW-0686">Riboflavin biosynthesis</keyword>
<dbReference type="InterPro" id="IPR034964">
    <property type="entry name" value="LS"/>
</dbReference>
<evidence type="ECO:0000256" key="6">
    <source>
        <dbReference type="ARBA" id="ARBA00048785"/>
    </source>
</evidence>
<dbReference type="UniPathway" id="UPA00275">
    <property type="reaction ID" value="UER00404"/>
</dbReference>
<dbReference type="RefSeq" id="WP_015088528.1">
    <property type="nucleotide sequence ID" value="NC_019566.1"/>
</dbReference>
<protein>
    <recommendedName>
        <fullName evidence="3 7">6,7-dimethyl-8-ribityllumazine synthase</fullName>
        <shortName evidence="7">DMRL synthase</shortName>
        <shortName evidence="7">LS</shortName>
        <shortName evidence="7">Lumazine synthase</shortName>
        <ecNumber evidence="3 7">2.5.1.78</ecNumber>
    </recommendedName>
</protein>
<feature type="binding site" evidence="7">
    <location>
        <position position="11"/>
    </location>
    <ligand>
        <name>5-amino-6-(D-ribitylamino)uracil</name>
        <dbReference type="ChEBI" id="CHEBI:15934"/>
    </ligand>
</feature>
<gene>
    <name evidence="7 8" type="primary">ribH</name>
    <name evidence="8" type="ORF">A1OE_845</name>
</gene>
<comment type="catalytic activity">
    <reaction evidence="6 7">
        <text>(2S)-2-hydroxy-3-oxobutyl phosphate + 5-amino-6-(D-ribitylamino)uracil = 6,7-dimethyl-8-(1-D-ribityl)lumazine + phosphate + 2 H2O + H(+)</text>
        <dbReference type="Rhea" id="RHEA:26152"/>
        <dbReference type="ChEBI" id="CHEBI:15377"/>
        <dbReference type="ChEBI" id="CHEBI:15378"/>
        <dbReference type="ChEBI" id="CHEBI:15934"/>
        <dbReference type="ChEBI" id="CHEBI:43474"/>
        <dbReference type="ChEBI" id="CHEBI:58201"/>
        <dbReference type="ChEBI" id="CHEBI:58830"/>
        <dbReference type="EC" id="2.5.1.78"/>
    </reaction>
</comment>
<keyword evidence="9" id="KW-1185">Reference proteome</keyword>
<dbReference type="HOGENOM" id="CLU_089358_1_2_5"/>
<dbReference type="PANTHER" id="PTHR21058">
    <property type="entry name" value="6,7-DIMETHYL-8-RIBITYLLUMAZINE SYNTHASE DMRL SYNTHASE LUMAZINE SYNTHASE"/>
    <property type="match status" value="1"/>
</dbReference>
<dbReference type="GO" id="GO:0016874">
    <property type="term" value="F:ligase activity"/>
    <property type="evidence" value="ECO:0007669"/>
    <property type="project" value="UniProtKB-KW"/>
</dbReference>
<dbReference type="GO" id="GO:0009349">
    <property type="term" value="C:riboflavin synthase complex"/>
    <property type="evidence" value="ECO:0007669"/>
    <property type="project" value="UniProtKB-UniRule"/>
</dbReference>
<dbReference type="STRING" id="1193729.A1OE_845"/>
<accession>K7YHI9</accession>
<dbReference type="InterPro" id="IPR036467">
    <property type="entry name" value="LS/RS_sf"/>
</dbReference>
<dbReference type="PANTHER" id="PTHR21058:SF0">
    <property type="entry name" value="6,7-DIMETHYL-8-RIBITYLLUMAZINE SYNTHASE"/>
    <property type="match status" value="1"/>
</dbReference>
<evidence type="ECO:0000313" key="8">
    <source>
        <dbReference type="EMBL" id="AFX99030.1"/>
    </source>
</evidence>
<dbReference type="eggNOG" id="COG0054">
    <property type="taxonomic scope" value="Bacteria"/>
</dbReference>
<evidence type="ECO:0000313" key="9">
    <source>
        <dbReference type="Proteomes" id="UP000010077"/>
    </source>
</evidence>